<evidence type="ECO:0000313" key="2">
    <source>
        <dbReference type="EMBL" id="MDO6416934.1"/>
    </source>
</evidence>
<accession>A0ABT8YF01</accession>
<name>A0ABT8YF01_9SPHN</name>
<evidence type="ECO:0000313" key="3">
    <source>
        <dbReference type="Proteomes" id="UP001169764"/>
    </source>
</evidence>
<feature type="compositionally biased region" description="Pro residues" evidence="1">
    <location>
        <begin position="82"/>
        <end position="105"/>
    </location>
</feature>
<protein>
    <submittedName>
        <fullName evidence="2">Uncharacterized protein</fullName>
    </submittedName>
</protein>
<feature type="compositionally biased region" description="Basic and acidic residues" evidence="1">
    <location>
        <begin position="106"/>
        <end position="115"/>
    </location>
</feature>
<organism evidence="2 3">
    <name type="scientific">Sphingomonas natans</name>
    <dbReference type="NCBI Taxonomy" id="3063330"/>
    <lineage>
        <taxon>Bacteria</taxon>
        <taxon>Pseudomonadati</taxon>
        <taxon>Pseudomonadota</taxon>
        <taxon>Alphaproteobacteria</taxon>
        <taxon>Sphingomonadales</taxon>
        <taxon>Sphingomonadaceae</taxon>
        <taxon>Sphingomonas</taxon>
    </lineage>
</organism>
<sequence>MTKSATDIMQEIMFSAVMDAVAALKTASKGMPNSLLRDIGAMGPNTAFADLPKEVQASITATVRAAFNRLLKEGYSVTPTASAPPPPRPSSPRPDGPRGPRPTGPRPDRPRGPRP</sequence>
<gene>
    <name evidence="2" type="ORF">Q4F19_21295</name>
</gene>
<dbReference type="RefSeq" id="WP_303546891.1">
    <property type="nucleotide sequence ID" value="NZ_JAUOTP010000013.1"/>
</dbReference>
<feature type="non-terminal residue" evidence="2">
    <location>
        <position position="115"/>
    </location>
</feature>
<feature type="region of interest" description="Disordered" evidence="1">
    <location>
        <begin position="76"/>
        <end position="115"/>
    </location>
</feature>
<dbReference type="EMBL" id="JAUOTP010000013">
    <property type="protein sequence ID" value="MDO6416934.1"/>
    <property type="molecule type" value="Genomic_DNA"/>
</dbReference>
<reference evidence="2" key="1">
    <citation type="submission" date="2023-07" db="EMBL/GenBank/DDBJ databases">
        <authorList>
            <person name="Kim M."/>
        </authorList>
    </citation>
    <scope>NUCLEOTIDE SEQUENCE</scope>
    <source>
        <strain evidence="2">BIUV-7</strain>
    </source>
</reference>
<evidence type="ECO:0000256" key="1">
    <source>
        <dbReference type="SAM" id="MobiDB-lite"/>
    </source>
</evidence>
<comment type="caution">
    <text evidence="2">The sequence shown here is derived from an EMBL/GenBank/DDBJ whole genome shotgun (WGS) entry which is preliminary data.</text>
</comment>
<keyword evidence="3" id="KW-1185">Reference proteome</keyword>
<proteinExistence type="predicted"/>
<dbReference type="Proteomes" id="UP001169764">
    <property type="component" value="Unassembled WGS sequence"/>
</dbReference>